<dbReference type="AlphaFoldDB" id="A0A150GL04"/>
<name>A0A150GL04_GONPE</name>
<accession>A0A150GL04</accession>
<keyword evidence="3" id="KW-1185">Reference proteome</keyword>
<evidence type="ECO:0000313" key="2">
    <source>
        <dbReference type="EMBL" id="KXZ50529.1"/>
    </source>
</evidence>
<sequence length="160" mass="15611">MLPDVNVDLAPGEVELTGTVLGKGAYGRVVIGAYGGQRVAVKLMNTGLVLPCRGGQACSSQPAVDAAPGSASAPERGAEAALDVAGADGRGPTDEGPAEQGAGPRSGAALLVGAVLADQADGREEGDGRAGGPDTAAHAQLEVHDGGDDGDDSATGQEER</sequence>
<protein>
    <recommendedName>
        <fullName evidence="4">Protein kinase domain-containing protein</fullName>
    </recommendedName>
</protein>
<feature type="compositionally biased region" description="Low complexity" evidence="1">
    <location>
        <begin position="107"/>
        <end position="117"/>
    </location>
</feature>
<reference evidence="3" key="1">
    <citation type="journal article" date="2016" name="Nat. Commun.">
        <title>The Gonium pectorale genome demonstrates co-option of cell cycle regulation during the evolution of multicellularity.</title>
        <authorList>
            <person name="Hanschen E.R."/>
            <person name="Marriage T.N."/>
            <person name="Ferris P.J."/>
            <person name="Hamaji T."/>
            <person name="Toyoda A."/>
            <person name="Fujiyama A."/>
            <person name="Neme R."/>
            <person name="Noguchi H."/>
            <person name="Minakuchi Y."/>
            <person name="Suzuki M."/>
            <person name="Kawai-Toyooka H."/>
            <person name="Smith D.R."/>
            <person name="Sparks H."/>
            <person name="Anderson J."/>
            <person name="Bakaric R."/>
            <person name="Luria V."/>
            <person name="Karger A."/>
            <person name="Kirschner M.W."/>
            <person name="Durand P.M."/>
            <person name="Michod R.E."/>
            <person name="Nozaki H."/>
            <person name="Olson B.J."/>
        </authorList>
    </citation>
    <scope>NUCLEOTIDE SEQUENCE [LARGE SCALE GENOMIC DNA]</scope>
    <source>
        <strain evidence="3">NIES-2863</strain>
    </source>
</reference>
<comment type="caution">
    <text evidence="2">The sequence shown here is derived from an EMBL/GenBank/DDBJ whole genome shotgun (WGS) entry which is preliminary data.</text>
</comment>
<evidence type="ECO:0000256" key="1">
    <source>
        <dbReference type="SAM" id="MobiDB-lite"/>
    </source>
</evidence>
<dbReference type="Proteomes" id="UP000075714">
    <property type="component" value="Unassembled WGS sequence"/>
</dbReference>
<dbReference type="EMBL" id="LSYV01000017">
    <property type="protein sequence ID" value="KXZ50529.1"/>
    <property type="molecule type" value="Genomic_DNA"/>
</dbReference>
<gene>
    <name evidence="2" type="ORF">GPECTOR_16g704</name>
</gene>
<feature type="region of interest" description="Disordered" evidence="1">
    <location>
        <begin position="57"/>
        <end position="160"/>
    </location>
</feature>
<evidence type="ECO:0008006" key="4">
    <source>
        <dbReference type="Google" id="ProtNLM"/>
    </source>
</evidence>
<proteinExistence type="predicted"/>
<evidence type="ECO:0000313" key="3">
    <source>
        <dbReference type="Proteomes" id="UP000075714"/>
    </source>
</evidence>
<organism evidence="2 3">
    <name type="scientific">Gonium pectorale</name>
    <name type="common">Green alga</name>
    <dbReference type="NCBI Taxonomy" id="33097"/>
    <lineage>
        <taxon>Eukaryota</taxon>
        <taxon>Viridiplantae</taxon>
        <taxon>Chlorophyta</taxon>
        <taxon>core chlorophytes</taxon>
        <taxon>Chlorophyceae</taxon>
        <taxon>CS clade</taxon>
        <taxon>Chlamydomonadales</taxon>
        <taxon>Volvocaceae</taxon>
        <taxon>Gonium</taxon>
    </lineage>
</organism>